<dbReference type="PANTHER" id="PTHR33744">
    <property type="entry name" value="CARBOHYDRATE DIACID REGULATOR"/>
    <property type="match status" value="1"/>
</dbReference>
<feature type="domain" description="PucR C-terminal helix-turn-helix" evidence="1">
    <location>
        <begin position="231"/>
        <end position="273"/>
    </location>
</feature>
<dbReference type="Proteomes" id="UP000198604">
    <property type="component" value="Unassembled WGS sequence"/>
</dbReference>
<dbReference type="SUPFAM" id="SSF46689">
    <property type="entry name" value="Homeodomain-like"/>
    <property type="match status" value="1"/>
</dbReference>
<gene>
    <name evidence="2" type="ORF">BN1356_00181</name>
</gene>
<dbReference type="EMBL" id="CTEN01000001">
    <property type="protein sequence ID" value="CQR23812.1"/>
    <property type="molecule type" value="Genomic_DNA"/>
</dbReference>
<evidence type="ECO:0000313" key="3">
    <source>
        <dbReference type="Proteomes" id="UP000198604"/>
    </source>
</evidence>
<protein>
    <submittedName>
        <fullName evidence="2">Transcriptional regulator</fullName>
    </submittedName>
</protein>
<sequence length="282" mass="32580">MNLRELFPEAVINDQASMGPGWLTIAVEHQFFHFSPDHLSPRELALLELGQPISERMQDAEDSWYQYLLQKKGQVPLKMETVQLIYVEHAHRLSSDLLELFHELLPNLVKVLQVSSTRTVLVLNQEQGLETVELLQDLLPTVESDFGLKLTIFFGNVWAKLQNDDLRQIFDSENQVFSDFVRYKGDEQIISFAQMILWAFSRNLDMGVIPLRIQQLMDDTKDITDIIGTMWQSQGNLVQTAQKLFMHRNSLQYKLDKFQSLSGLNLKNLDDLAFCHLLTLNS</sequence>
<dbReference type="OrthoDB" id="9792148at2"/>
<dbReference type="InterPro" id="IPR051448">
    <property type="entry name" value="CdaR-like_regulators"/>
</dbReference>
<proteinExistence type="predicted"/>
<evidence type="ECO:0000313" key="2">
    <source>
        <dbReference type="EMBL" id="CQR23812.1"/>
    </source>
</evidence>
<dbReference type="AlphaFoldDB" id="A0A0E4H3V9"/>
<dbReference type="RefSeq" id="WP_093649559.1">
    <property type="nucleotide sequence ID" value="NZ_CTEN01000001.1"/>
</dbReference>
<reference evidence="3" key="1">
    <citation type="submission" date="2015-03" db="EMBL/GenBank/DDBJ databases">
        <authorList>
            <person name="Urmite Genomes"/>
        </authorList>
    </citation>
    <scope>NUCLEOTIDE SEQUENCE [LARGE SCALE GENOMIC DNA]</scope>
    <source>
        <strain evidence="3">FF10</strain>
    </source>
</reference>
<dbReference type="InterPro" id="IPR009057">
    <property type="entry name" value="Homeodomain-like_sf"/>
</dbReference>
<dbReference type="STRING" id="1608583.BN1356_00181"/>
<evidence type="ECO:0000259" key="1">
    <source>
        <dbReference type="Pfam" id="PF13556"/>
    </source>
</evidence>
<keyword evidence="3" id="KW-1185">Reference proteome</keyword>
<name>A0A0E4H3V9_9STRE</name>
<dbReference type="Pfam" id="PF13556">
    <property type="entry name" value="HTH_30"/>
    <property type="match status" value="1"/>
</dbReference>
<organism evidence="2 3">
    <name type="scientific">Streptococcus varani</name>
    <dbReference type="NCBI Taxonomy" id="1608583"/>
    <lineage>
        <taxon>Bacteria</taxon>
        <taxon>Bacillati</taxon>
        <taxon>Bacillota</taxon>
        <taxon>Bacilli</taxon>
        <taxon>Lactobacillales</taxon>
        <taxon>Streptococcaceae</taxon>
        <taxon>Streptococcus</taxon>
    </lineage>
</organism>
<dbReference type="InterPro" id="IPR025736">
    <property type="entry name" value="PucR_C-HTH_dom"/>
</dbReference>
<dbReference type="InterPro" id="IPR042070">
    <property type="entry name" value="PucR_C-HTH_sf"/>
</dbReference>
<accession>A0A0E4H3V9</accession>
<dbReference type="PANTHER" id="PTHR33744:SF15">
    <property type="entry name" value="CARBOHYDRATE DIACID REGULATOR"/>
    <property type="match status" value="1"/>
</dbReference>
<dbReference type="Gene3D" id="1.10.10.2840">
    <property type="entry name" value="PucR C-terminal helix-turn-helix domain"/>
    <property type="match status" value="1"/>
</dbReference>